<dbReference type="KEGG" id="cal:CAALFM_C406100WA"/>
<dbReference type="GO" id="GO:0070880">
    <property type="term" value="P:fungal-type cell wall beta-glucan biosynthetic process"/>
    <property type="evidence" value="ECO:0007669"/>
    <property type="project" value="EnsemblFungi"/>
</dbReference>
<dbReference type="Gene3D" id="2.70.98.110">
    <property type="entry name" value="Glycosyl hydrolase family 63, N-terminal domain"/>
    <property type="match status" value="1"/>
</dbReference>
<dbReference type="InterPro" id="IPR031335">
    <property type="entry name" value="Glyco_hydro_63_C"/>
</dbReference>
<dbReference type="FunCoup" id="A0A1D8PMH9">
    <property type="interactions" value="627"/>
</dbReference>
<dbReference type="GO" id="GO:0006488">
    <property type="term" value="P:dolichol-linked oligosaccharide biosynthetic process"/>
    <property type="evidence" value="ECO:0007669"/>
    <property type="project" value="EnsemblFungi"/>
</dbReference>
<dbReference type="STRING" id="237561.A0A1D8PMH9"/>
<evidence type="ECO:0000256" key="7">
    <source>
        <dbReference type="ARBA" id="ARBA00022989"/>
    </source>
</evidence>
<feature type="domain" description="Glycosyl hydrolase family 63 C-terminal" evidence="15">
    <location>
        <begin position="331"/>
        <end position="824"/>
    </location>
</feature>
<dbReference type="InterPro" id="IPR008928">
    <property type="entry name" value="6-hairpin_glycosidase_sf"/>
</dbReference>
<comment type="catalytic activity">
    <reaction evidence="12">
        <text>N(4)-(alpha-D-Glc-(1-&gt;2)-alpha-D-Glc-(1-&gt;3)-alpha-D-Glc-(1-&gt;3)-alpha-D-Man-(1-&gt;2)-alpha-D-Man-(1-&gt;2)-alpha-D-Man-(1-&gt;3)-[alpha-D-Man-(1-&gt;2)-alpha-D-Man-(1-&gt;3)-[alpha-D-Man-(1-&gt;2)-alpha-D-Man-(1-&gt;6)]-alpha-D-Man-(1-&gt;6)]-beta-D-Man-(1-&gt;4)-beta-D-GlcNAc-(1-&gt;4)-beta-D-GlcNAc)-L-asparaginyl-[protein] + H2O = N(4)-(alpha-D-Glc-(1-&gt;3)-alpha-D-Glc-(1-&gt;3)-alpha-D-Man-(1-&gt;2)-alpha-D-Man-(1-&gt;2)-alpha-D-Man-(1-&gt;3)-[alpha-D-Man-(1-&gt;2)-alpha-D-Man-(1-&gt;3)-[alpha-D-Man-(1-&gt;2)-alpha-D-Man-(1-&gt;6)]-alpha-D-Man-(1-&gt;6)]-beta-D-Man-(1-&gt;4)-beta-D-GlcNAc-(1-&gt;4)-beta-D-GlcNAc)-L-asparaginyl-[protein] + beta-D-glucose</text>
        <dbReference type="Rhea" id="RHEA:55988"/>
        <dbReference type="Rhea" id="RHEA-COMP:12806"/>
        <dbReference type="Rhea" id="RHEA-COMP:14355"/>
        <dbReference type="ChEBI" id="CHEBI:15377"/>
        <dbReference type="ChEBI" id="CHEBI:15903"/>
        <dbReference type="ChEBI" id="CHEBI:59082"/>
        <dbReference type="ChEBI" id="CHEBI:132537"/>
        <dbReference type="EC" id="3.2.1.106"/>
    </reaction>
</comment>
<evidence type="ECO:0000256" key="1">
    <source>
        <dbReference type="ARBA" id="ARBA00004648"/>
    </source>
</evidence>
<evidence type="ECO:0000256" key="2">
    <source>
        <dbReference type="ARBA" id="ARBA00010833"/>
    </source>
</evidence>
<reference evidence="18 19" key="2">
    <citation type="journal article" date="2007" name="Genome Biol.">
        <title>Assembly of the Candida albicans genome into sixteen supercontigs aligned on the eight chromosomes.</title>
        <authorList>
            <person name="van het Hoog M."/>
            <person name="Rast T.J."/>
            <person name="Martchenko M."/>
            <person name="Grindle S."/>
            <person name="Dignard D."/>
            <person name="Hogues H."/>
            <person name="Cuomo C."/>
            <person name="Berriman M."/>
            <person name="Scherer S."/>
            <person name="Magee B.B."/>
            <person name="Whiteway M."/>
            <person name="Chibana H."/>
            <person name="Nantel A."/>
            <person name="Magee P.T."/>
        </authorList>
    </citation>
    <scope>GENOME REANNOTATION</scope>
    <source>
        <strain evidence="19">SC5314 / ATCC MYA-2876</strain>
    </source>
</reference>
<dbReference type="InterPro" id="IPR004888">
    <property type="entry name" value="Glycoside_hydrolase_63"/>
</dbReference>
<dbReference type="Proteomes" id="UP000000559">
    <property type="component" value="Chromosome 4"/>
</dbReference>
<evidence type="ECO:0000259" key="15">
    <source>
        <dbReference type="Pfam" id="PF03200"/>
    </source>
</evidence>
<evidence type="ECO:0000256" key="3">
    <source>
        <dbReference type="ARBA" id="ARBA00022692"/>
    </source>
</evidence>
<dbReference type="GO" id="GO:0009311">
    <property type="term" value="P:oligosaccharide metabolic process"/>
    <property type="evidence" value="ECO:0007669"/>
    <property type="project" value="UniProtKB-UniRule"/>
</dbReference>
<reference evidence="18 19" key="1">
    <citation type="journal article" date="2004" name="Proc. Natl. Acad. Sci. U.S.A.">
        <title>The diploid genome sequence of Candida albicans.</title>
        <authorList>
            <person name="Jones T."/>
            <person name="Federspiel N.A."/>
            <person name="Chibana H."/>
            <person name="Dungan J."/>
            <person name="Kalman S."/>
            <person name="Magee B.B."/>
            <person name="Newport G."/>
            <person name="Thorstenson Y.R."/>
            <person name="Agabian N."/>
            <person name="Magee P.T."/>
            <person name="Davis R.W."/>
            <person name="Scherer S."/>
        </authorList>
    </citation>
    <scope>NUCLEOTIDE SEQUENCE [LARGE SCALE GENOMIC DNA]</scope>
    <source>
        <strain evidence="19">SC5314 / ATCC MYA-2876</strain>
    </source>
</reference>
<feature type="domain" description="Glycosyl hydrolase family 63 N-terminal" evidence="16">
    <location>
        <begin position="52"/>
        <end position="287"/>
    </location>
</feature>
<comment type="pathway">
    <text evidence="13">Glycan metabolism; N-glycan degradation.</text>
</comment>
<evidence type="ECO:0000313" key="19">
    <source>
        <dbReference type="Proteomes" id="UP000000559"/>
    </source>
</evidence>
<dbReference type="Pfam" id="PF03200">
    <property type="entry name" value="Glyco_hydro_63"/>
    <property type="match status" value="1"/>
</dbReference>
<dbReference type="GO" id="GO:0018279">
    <property type="term" value="P:protein N-linked glycosylation via asparagine"/>
    <property type="evidence" value="ECO:0000314"/>
    <property type="project" value="CGD"/>
</dbReference>
<evidence type="ECO:0000313" key="17">
    <source>
        <dbReference type="CGD" id="CAL0000183221"/>
    </source>
</evidence>
<evidence type="ECO:0000256" key="5">
    <source>
        <dbReference type="ARBA" id="ARBA00022824"/>
    </source>
</evidence>
<evidence type="ECO:0000256" key="4">
    <source>
        <dbReference type="ARBA" id="ARBA00022801"/>
    </source>
</evidence>
<dbReference type="EC" id="3.2.1.106" evidence="11 12"/>
<evidence type="ECO:0000256" key="13">
    <source>
        <dbReference type="RuleBase" id="RU369107"/>
    </source>
</evidence>
<evidence type="ECO:0000256" key="6">
    <source>
        <dbReference type="ARBA" id="ARBA00022968"/>
    </source>
</evidence>
<comment type="function">
    <text evidence="12">Cleaves the distal alpha 1,2-linked glucose residue from the Glc(3)Man(9)GlcNAc(2) oligosaccharide precursor.</text>
</comment>
<accession>A0A1D8PMH9</accession>
<dbReference type="GO" id="GO:0006487">
    <property type="term" value="P:protein N-linked glycosylation"/>
    <property type="evidence" value="ECO:0000318"/>
    <property type="project" value="GO_Central"/>
</dbReference>
<dbReference type="GO" id="GO:0030447">
    <property type="term" value="P:filamentous growth"/>
    <property type="evidence" value="ECO:0000315"/>
    <property type="project" value="CGD"/>
</dbReference>
<evidence type="ECO:0000256" key="9">
    <source>
        <dbReference type="ARBA" id="ARBA00023180"/>
    </source>
</evidence>
<gene>
    <name evidence="17 18" type="primary">CWH41</name>
    <name evidence="18" type="ordered locus">CAALFM_C406100WA</name>
    <name evidence="17" type="ordered locus">orf19.11899</name>
</gene>
<keyword evidence="6" id="KW-0735">Signal-anchor</keyword>
<dbReference type="GO" id="GO:0098553">
    <property type="term" value="C:lumenal side of endoplasmic reticulum membrane"/>
    <property type="evidence" value="ECO:0007669"/>
    <property type="project" value="EnsemblFungi"/>
</dbReference>
<dbReference type="InterPro" id="IPR038518">
    <property type="entry name" value="Glyco_hydro_63N_sf"/>
</dbReference>
<dbReference type="PANTHER" id="PTHR10412">
    <property type="entry name" value="MANNOSYL-OLIGOSACCHARIDE GLUCOSIDASE"/>
    <property type="match status" value="1"/>
</dbReference>
<keyword evidence="14" id="KW-0732">Signal</keyword>
<dbReference type="InParanoid" id="A0A1D8PMH9"/>
<dbReference type="OrthoDB" id="410058at2759"/>
<evidence type="ECO:0000256" key="14">
    <source>
        <dbReference type="SAM" id="SignalP"/>
    </source>
</evidence>
<name>A0A1D8PMH9_CANAL</name>
<comment type="subcellular location">
    <subcellularLocation>
        <location evidence="1 12">Endoplasmic reticulum membrane</location>
        <topology evidence="1 12">Single-pass type II membrane protein</topology>
    </subcellularLocation>
</comment>
<dbReference type="GO" id="GO:0044182">
    <property type="term" value="P:filamentous growth of a population of unicellular organisms"/>
    <property type="evidence" value="ECO:0000315"/>
    <property type="project" value="CGD"/>
</dbReference>
<dbReference type="VEuPathDB" id="FungiDB:C4_06100W_A"/>
<dbReference type="GO" id="GO:0004573">
    <property type="term" value="F:Glc3Man9GlcNAc2 oligosaccharide glucosidase activity"/>
    <property type="evidence" value="ECO:0000314"/>
    <property type="project" value="CGD"/>
</dbReference>
<evidence type="ECO:0000259" key="16">
    <source>
        <dbReference type="Pfam" id="PF16923"/>
    </source>
</evidence>
<keyword evidence="19" id="KW-1185">Reference proteome</keyword>
<dbReference type="PANTHER" id="PTHR10412:SF11">
    <property type="entry name" value="MANNOSYL-OLIGOSACCHARIDE GLUCOSIDASE"/>
    <property type="match status" value="1"/>
</dbReference>
<dbReference type="eggNOG" id="KOG2161">
    <property type="taxonomic scope" value="Eukaryota"/>
</dbReference>
<organism evidence="18 19">
    <name type="scientific">Candida albicans (strain SC5314 / ATCC MYA-2876)</name>
    <name type="common">Yeast</name>
    <dbReference type="NCBI Taxonomy" id="237561"/>
    <lineage>
        <taxon>Eukaryota</taxon>
        <taxon>Fungi</taxon>
        <taxon>Dikarya</taxon>
        <taxon>Ascomycota</taxon>
        <taxon>Saccharomycotina</taxon>
        <taxon>Pichiomycetes</taxon>
        <taxon>Debaryomycetaceae</taxon>
        <taxon>Candida/Lodderomyces clade</taxon>
        <taxon>Candida</taxon>
    </lineage>
</organism>
<dbReference type="RefSeq" id="XP_711869.2">
    <property type="nucleotide sequence ID" value="XM_706776.2"/>
</dbReference>
<dbReference type="CGD" id="CAL0000183221">
    <property type="gene designation" value="CWH41"/>
</dbReference>
<keyword evidence="10 12" id="KW-0326">Glycosidase</keyword>
<dbReference type="Gene3D" id="1.50.10.10">
    <property type="match status" value="1"/>
</dbReference>
<keyword evidence="3" id="KW-0812">Transmembrane</keyword>
<keyword evidence="4 12" id="KW-0378">Hydrolase</keyword>
<dbReference type="AlphaFoldDB" id="A0A1D8PMH9"/>
<evidence type="ECO:0000256" key="8">
    <source>
        <dbReference type="ARBA" id="ARBA00023136"/>
    </source>
</evidence>
<dbReference type="Pfam" id="PF16923">
    <property type="entry name" value="Glyco_hydro_63N"/>
    <property type="match status" value="1"/>
</dbReference>
<dbReference type="SUPFAM" id="SSF48208">
    <property type="entry name" value="Six-hairpin glycosidases"/>
    <property type="match status" value="1"/>
</dbReference>
<feature type="chain" id="PRO_5009111170" description="Mannosyl-oligosaccharide glucosidase" evidence="14">
    <location>
        <begin position="19"/>
        <end position="830"/>
    </location>
</feature>
<evidence type="ECO:0000256" key="10">
    <source>
        <dbReference type="ARBA" id="ARBA00023295"/>
    </source>
</evidence>
<evidence type="ECO:0000256" key="11">
    <source>
        <dbReference type="ARBA" id="ARBA00038888"/>
    </source>
</evidence>
<evidence type="ECO:0000256" key="12">
    <source>
        <dbReference type="RuleBase" id="RU368089"/>
    </source>
</evidence>
<keyword evidence="8" id="KW-0472">Membrane</keyword>
<proteinExistence type="inferred from homology"/>
<feature type="signal peptide" evidence="14">
    <location>
        <begin position="1"/>
        <end position="18"/>
    </location>
</feature>
<reference evidence="18 19" key="3">
    <citation type="journal article" date="2013" name="Genome Biol.">
        <title>Assembly of a phased diploid Candida albicans genome facilitates allele-specific measurements and provides a simple model for repeat and indel structure.</title>
        <authorList>
            <person name="Muzzey D."/>
            <person name="Schwartz K."/>
            <person name="Weissman J.S."/>
            <person name="Sherlock G."/>
        </authorList>
    </citation>
    <scope>NUCLEOTIDE SEQUENCE [LARGE SCALE GENOMIC DNA]</scope>
    <source>
        <strain evidence="19">SC5314 / ATCC MYA-2876</strain>
    </source>
</reference>
<dbReference type="GO" id="GO:0044650">
    <property type="term" value="P:adhesion of symbiont to host cell"/>
    <property type="evidence" value="ECO:0000315"/>
    <property type="project" value="CGD"/>
</dbReference>
<dbReference type="SMR" id="A0A1D8PMH9"/>
<keyword evidence="5 12" id="KW-0256">Endoplasmic reticulum</keyword>
<dbReference type="InterPro" id="IPR012341">
    <property type="entry name" value="6hp_glycosidase-like_sf"/>
</dbReference>
<comment type="similarity">
    <text evidence="2 12">Belongs to the glycosyl hydrolase 63 family.</text>
</comment>
<dbReference type="EMBL" id="CP017626">
    <property type="protein sequence ID" value="AOW29337.1"/>
    <property type="molecule type" value="Genomic_DNA"/>
</dbReference>
<sequence>MRLLSWLPFVFLLEVIFASNQIKFDLYDNNELQSNNDTVDLATQYSQISNSSLLWGPYRSALYFGLRPRFPRSLLSGLMWFSINDYEGIGKIRHFYEQHDKMSKANWVSYDPRIGGRQIIDDDECHIKIIIDFVKSDDGLSWGVKIRAKPHKGFENIKTSFIWYSGLEGEQKVIEENGDETTSRTGFLKLENPKNVLGYEGNVKFAGVSEELGAFELEINDGPKTNVHPAGRTDVDPELDPRKAHHYSLTVPDDNVWRARDIFMTMLQESIQKLVEKFGGVEAIPPENLFILRDLQDFEGNLHFVQKVYQGSCEFDVVYNNALTPITERITFENLKFRIQNSLKAFDEKFNNHFELAPPFNSKKYKKFGKEVLSGLLGGLSYFYGDQLVDRETVFDEDSFESYKLEGTFEGPYELFTLVPSRPFFPRGFLWDEGFHLLPLLNYDSDLVLEITKSWFNLIDEDGWIAREQILGKESRSRVPAEFVVQSPQIVNPPTLTLVLTYLLDSVVGNYDTINEPKNVDESLSRENLGGFVLKNPEVLTNYTKQVYPKLKSHLDMFRRTQKGYVEEFDRGTNPEAYRWRGRTLTHCLASGLDDYPRALPADVAELNVDLISWIGIMTRSIRLMAEILNIDEDVETYKNLENDIIDNIEKLHWSPEDKTYCDVSVNDDDENIFVCFKGYISLFPFLTKLIPEANTDKLEHIINLISNPEELWTPYGIRSLSKADEFYKTGEDYWRSPIWIPINYLILDSIQDYYIRSKHHMSTNLQEKFAKTYHDLRINIVKNVFDQADKTGFVWEQYNDETGEAQRAKNFLGWSSLVLIMMTMPEHLQ</sequence>
<dbReference type="GeneID" id="3646533"/>
<evidence type="ECO:0000313" key="18">
    <source>
        <dbReference type="EMBL" id="AOW29337.1"/>
    </source>
</evidence>
<dbReference type="InterPro" id="IPR031631">
    <property type="entry name" value="Glyco_hydro_63N"/>
</dbReference>
<dbReference type="FunFam" id="2.70.98.110:FF:000008">
    <property type="entry name" value="Cwh41p"/>
    <property type="match status" value="1"/>
</dbReference>
<keyword evidence="7" id="KW-1133">Transmembrane helix</keyword>
<dbReference type="GO" id="GO:0006491">
    <property type="term" value="P:N-glycan processing"/>
    <property type="evidence" value="ECO:0007669"/>
    <property type="project" value="EnsemblFungi"/>
</dbReference>
<dbReference type="GO" id="GO:0005789">
    <property type="term" value="C:endoplasmic reticulum membrane"/>
    <property type="evidence" value="ECO:0000247"/>
    <property type="project" value="CGD"/>
</dbReference>
<dbReference type="GO" id="GO:0051278">
    <property type="term" value="P:fungal-type cell wall polysaccharide biosynthetic process"/>
    <property type="evidence" value="ECO:0000315"/>
    <property type="project" value="CGD"/>
</dbReference>
<protein>
    <recommendedName>
        <fullName evidence="11 12">Mannosyl-oligosaccharide glucosidase</fullName>
        <ecNumber evidence="11 12">3.2.1.106</ecNumber>
    </recommendedName>
    <alternativeName>
        <fullName evidence="13">Glucosidase I</fullName>
    </alternativeName>
</protein>
<keyword evidence="9 13" id="KW-0325">Glycoprotein</keyword>